<dbReference type="GO" id="GO:0055085">
    <property type="term" value="P:transmembrane transport"/>
    <property type="evidence" value="ECO:0007669"/>
    <property type="project" value="InterPro"/>
</dbReference>
<dbReference type="NCBIfam" id="TIGR01352">
    <property type="entry name" value="tonB_Cterm"/>
    <property type="match status" value="1"/>
</dbReference>
<protein>
    <recommendedName>
        <fullName evidence="12">TonB C-terminal domain-containing protein</fullName>
    </recommendedName>
</protein>
<proteinExistence type="inferred from homology"/>
<feature type="region of interest" description="Disordered" evidence="10">
    <location>
        <begin position="1"/>
        <end position="76"/>
    </location>
</feature>
<feature type="transmembrane region" description="Helical" evidence="11">
    <location>
        <begin position="130"/>
        <end position="150"/>
    </location>
</feature>
<dbReference type="PROSITE" id="PS52015">
    <property type="entry name" value="TONB_CTD"/>
    <property type="match status" value="1"/>
</dbReference>
<dbReference type="GO" id="GO:0098797">
    <property type="term" value="C:plasma membrane protein complex"/>
    <property type="evidence" value="ECO:0007669"/>
    <property type="project" value="TreeGrafter"/>
</dbReference>
<dbReference type="GeneID" id="83066794"/>
<dbReference type="RefSeq" id="WP_172437274.1">
    <property type="nucleotide sequence ID" value="NZ_AP014940.1"/>
</dbReference>
<evidence type="ECO:0000256" key="8">
    <source>
        <dbReference type="ARBA" id="ARBA00022989"/>
    </source>
</evidence>
<dbReference type="InterPro" id="IPR051045">
    <property type="entry name" value="TonB-dependent_transducer"/>
</dbReference>
<accession>A0AAU9AL79</accession>
<evidence type="ECO:0000259" key="12">
    <source>
        <dbReference type="PROSITE" id="PS52015"/>
    </source>
</evidence>
<evidence type="ECO:0000256" key="9">
    <source>
        <dbReference type="ARBA" id="ARBA00023136"/>
    </source>
</evidence>
<dbReference type="Proteomes" id="UP000218824">
    <property type="component" value="Chromosome"/>
</dbReference>
<keyword evidence="5" id="KW-0997">Cell inner membrane</keyword>
<feature type="compositionally biased region" description="Low complexity" evidence="10">
    <location>
        <begin position="343"/>
        <end position="358"/>
    </location>
</feature>
<evidence type="ECO:0000256" key="7">
    <source>
        <dbReference type="ARBA" id="ARBA00022927"/>
    </source>
</evidence>
<evidence type="ECO:0000256" key="4">
    <source>
        <dbReference type="ARBA" id="ARBA00022475"/>
    </source>
</evidence>
<evidence type="ECO:0000256" key="11">
    <source>
        <dbReference type="SAM" id="Phobius"/>
    </source>
</evidence>
<feature type="compositionally biased region" description="Basic and acidic residues" evidence="10">
    <location>
        <begin position="56"/>
        <end position="70"/>
    </location>
</feature>
<dbReference type="Gene3D" id="3.30.1150.10">
    <property type="match status" value="1"/>
</dbReference>
<dbReference type="PANTHER" id="PTHR33446:SF2">
    <property type="entry name" value="PROTEIN TONB"/>
    <property type="match status" value="1"/>
</dbReference>
<reference evidence="13 14" key="1">
    <citation type="journal article" date="2017" name="DNA Res.">
        <title>Complete genome sequence and expression profile of the commercial lytic enzyme producer Lysobacter enzymogenes M497-1.</title>
        <authorList>
            <person name="Takami H."/>
            <person name="Toyoda A."/>
            <person name="Uchiyama I."/>
            <person name="Itoh T."/>
            <person name="Takaki Y."/>
            <person name="Arai W."/>
            <person name="Nishi S."/>
            <person name="Kawai M."/>
            <person name="Shinya K."/>
            <person name="Ikeda H."/>
        </authorList>
    </citation>
    <scope>NUCLEOTIDE SEQUENCE [LARGE SCALE GENOMIC DNA]</scope>
    <source>
        <strain evidence="13 14">M497-1</strain>
    </source>
</reference>
<dbReference type="Pfam" id="PF13994">
    <property type="entry name" value="PgaD"/>
    <property type="match status" value="1"/>
</dbReference>
<comment type="subcellular location">
    <subcellularLocation>
        <location evidence="1">Cell inner membrane</location>
        <topology evidence="1">Single-pass membrane protein</topology>
        <orientation evidence="1">Periplasmic side</orientation>
    </subcellularLocation>
</comment>
<dbReference type="AlphaFoldDB" id="A0AAU9AL79"/>
<feature type="transmembrane region" description="Helical" evidence="11">
    <location>
        <begin position="83"/>
        <end position="110"/>
    </location>
</feature>
<gene>
    <name evidence="13" type="ORF">LEN_3110</name>
</gene>
<evidence type="ECO:0000313" key="14">
    <source>
        <dbReference type="Proteomes" id="UP000218824"/>
    </source>
</evidence>
<keyword evidence="6 11" id="KW-0812">Transmembrane</keyword>
<feature type="domain" description="TonB C-terminal" evidence="12">
    <location>
        <begin position="355"/>
        <end position="446"/>
    </location>
</feature>
<feature type="compositionally biased region" description="Low complexity" evidence="10">
    <location>
        <begin position="34"/>
        <end position="55"/>
    </location>
</feature>
<dbReference type="InterPro" id="IPR006260">
    <property type="entry name" value="TonB/TolA_C"/>
</dbReference>
<feature type="transmembrane region" description="Helical" evidence="11">
    <location>
        <begin position="243"/>
        <end position="266"/>
    </location>
</feature>
<name>A0AAU9AL79_LYSEN</name>
<dbReference type="GO" id="GO:0043709">
    <property type="term" value="P:cell adhesion involved in single-species biofilm formation"/>
    <property type="evidence" value="ECO:0007669"/>
    <property type="project" value="InterPro"/>
</dbReference>
<dbReference type="InterPro" id="IPR023829">
    <property type="entry name" value="PGA_PgaD"/>
</dbReference>
<keyword evidence="4" id="KW-1003">Cell membrane</keyword>
<dbReference type="GO" id="GO:0015031">
    <property type="term" value="P:protein transport"/>
    <property type="evidence" value="ECO:0007669"/>
    <property type="project" value="UniProtKB-KW"/>
</dbReference>
<dbReference type="NCBIfam" id="TIGR03940">
    <property type="entry name" value="PGA_PgaD"/>
    <property type="match status" value="1"/>
</dbReference>
<dbReference type="KEGG" id="lem:LEN_3110"/>
<evidence type="ECO:0000256" key="3">
    <source>
        <dbReference type="ARBA" id="ARBA00022448"/>
    </source>
</evidence>
<comment type="similarity">
    <text evidence="2">Belongs to the TonB family.</text>
</comment>
<feature type="compositionally biased region" description="Low complexity" evidence="10">
    <location>
        <begin position="307"/>
        <end position="327"/>
    </location>
</feature>
<keyword evidence="7" id="KW-0653">Protein transport</keyword>
<evidence type="ECO:0000256" key="10">
    <source>
        <dbReference type="SAM" id="MobiDB-lite"/>
    </source>
</evidence>
<dbReference type="EMBL" id="AP014940">
    <property type="protein sequence ID" value="BAV98597.1"/>
    <property type="molecule type" value="Genomic_DNA"/>
</dbReference>
<dbReference type="PANTHER" id="PTHR33446">
    <property type="entry name" value="PROTEIN TONB-RELATED"/>
    <property type="match status" value="1"/>
</dbReference>
<evidence type="ECO:0000256" key="6">
    <source>
        <dbReference type="ARBA" id="ARBA00022692"/>
    </source>
</evidence>
<dbReference type="GO" id="GO:0031992">
    <property type="term" value="F:energy transducer activity"/>
    <property type="evidence" value="ECO:0007669"/>
    <property type="project" value="TreeGrafter"/>
</dbReference>
<evidence type="ECO:0000256" key="2">
    <source>
        <dbReference type="ARBA" id="ARBA00006555"/>
    </source>
</evidence>
<dbReference type="Pfam" id="PF03544">
    <property type="entry name" value="TonB_C"/>
    <property type="match status" value="1"/>
</dbReference>
<keyword evidence="8 11" id="KW-1133">Transmembrane helix</keyword>
<evidence type="ECO:0000256" key="1">
    <source>
        <dbReference type="ARBA" id="ARBA00004383"/>
    </source>
</evidence>
<dbReference type="SUPFAM" id="SSF74653">
    <property type="entry name" value="TolA/TonB C-terminal domain"/>
    <property type="match status" value="1"/>
</dbReference>
<dbReference type="InterPro" id="IPR037682">
    <property type="entry name" value="TonB_C"/>
</dbReference>
<feature type="region of interest" description="Disordered" evidence="10">
    <location>
        <begin position="300"/>
        <end position="365"/>
    </location>
</feature>
<keyword evidence="3" id="KW-0813">Transport</keyword>
<feature type="compositionally biased region" description="Basic and acidic residues" evidence="10">
    <location>
        <begin position="328"/>
        <end position="342"/>
    </location>
</feature>
<organism evidence="13 14">
    <name type="scientific">Lysobacter enzymogenes</name>
    <dbReference type="NCBI Taxonomy" id="69"/>
    <lineage>
        <taxon>Bacteria</taxon>
        <taxon>Pseudomonadati</taxon>
        <taxon>Pseudomonadota</taxon>
        <taxon>Gammaproteobacteria</taxon>
        <taxon>Lysobacterales</taxon>
        <taxon>Lysobacteraceae</taxon>
        <taxon>Lysobacter</taxon>
    </lineage>
</organism>
<evidence type="ECO:0000256" key="5">
    <source>
        <dbReference type="ARBA" id="ARBA00022519"/>
    </source>
</evidence>
<sequence length="446" mass="47117">MSNDRRPPDEGAPPRGADTGRAADGFSRPAHSTAAPPLAPAKSAAPAAPGKPNKATKGDKPASHKHDSRLIQKPGSQHPLPRTLWGVVTGAFWLAYLYLWTPVLTLVLWLLGLRTVASELYLRTHEVDPFLMLALPATAAAVVALLLIWAEYNRWRFAGDDAERRTRLADVSLDEVAQSLGASAEVAQALNAGRVSVLHMDPNQAVPLSVTAVTPNPPAQNPFPPLPPKPRFTRTATAPSSNWLLVVALAAIALVIGVLIVVSHGYRQIESSEPVHGLEGAPGMDRPALPANAEGPGFVGPADDAVAGTPDAATPNAAAQALSAKADAATRAREAKARHEAQAKALAQRKAAAASAKPRPLPGFSPKPVYPLDALRQSESGLVTLRVQVSAQGEPTRVDVSRRSGFRALDRAAVSTVRRWKFAPAMREGKPVAAVVIVPVEFKPRD</sequence>
<evidence type="ECO:0000313" key="13">
    <source>
        <dbReference type="EMBL" id="BAV98597.1"/>
    </source>
</evidence>
<keyword evidence="9 11" id="KW-0472">Membrane</keyword>